<dbReference type="SUPFAM" id="SSF56801">
    <property type="entry name" value="Acetyl-CoA synthetase-like"/>
    <property type="match status" value="1"/>
</dbReference>
<proteinExistence type="inferred from homology"/>
<dbReference type="PROSITE" id="PS50075">
    <property type="entry name" value="CARRIER"/>
    <property type="match status" value="1"/>
</dbReference>
<evidence type="ECO:0000256" key="1">
    <source>
        <dbReference type="ARBA" id="ARBA00006432"/>
    </source>
</evidence>
<evidence type="ECO:0000256" key="2">
    <source>
        <dbReference type="ARBA" id="ARBA00022450"/>
    </source>
</evidence>
<dbReference type="Pfam" id="PF00501">
    <property type="entry name" value="AMP-binding"/>
    <property type="match status" value="1"/>
</dbReference>
<dbReference type="Gene3D" id="3.30.300.30">
    <property type="match status" value="1"/>
</dbReference>
<dbReference type="InterPro" id="IPR040097">
    <property type="entry name" value="FAAL/FAAC"/>
</dbReference>
<name>G4RJD2_CHOCO</name>
<evidence type="ECO:0000256" key="5">
    <source>
        <dbReference type="ARBA" id="ARBA00022832"/>
    </source>
</evidence>
<keyword evidence="5" id="KW-0276">Fatty acid metabolism</keyword>
<dbReference type="CDD" id="cd05931">
    <property type="entry name" value="FAAL"/>
    <property type="match status" value="1"/>
</dbReference>
<dbReference type="Gene3D" id="3.40.50.12780">
    <property type="entry name" value="N-terminal domain of ligase-like"/>
    <property type="match status" value="1"/>
</dbReference>
<dbReference type="AlphaFoldDB" id="G4RJD2"/>
<dbReference type="Gene3D" id="1.10.1200.10">
    <property type="entry name" value="ACP-like"/>
    <property type="match status" value="1"/>
</dbReference>
<comment type="similarity">
    <text evidence="1">Belongs to the ATP-dependent AMP-binding enzyme family.</text>
</comment>
<feature type="region of interest" description="Disordered" evidence="7">
    <location>
        <begin position="1"/>
        <end position="24"/>
    </location>
</feature>
<keyword evidence="2" id="KW-0596">Phosphopantetheine</keyword>
<keyword evidence="6" id="KW-0443">Lipid metabolism</keyword>
<evidence type="ECO:0000256" key="7">
    <source>
        <dbReference type="SAM" id="MobiDB-lite"/>
    </source>
</evidence>
<dbReference type="GO" id="GO:0016874">
    <property type="term" value="F:ligase activity"/>
    <property type="evidence" value="ECO:0007669"/>
    <property type="project" value="UniProtKB-KW"/>
</dbReference>
<dbReference type="InterPro" id="IPR025110">
    <property type="entry name" value="AMP-bd_C"/>
</dbReference>
<dbReference type="SMART" id="SM00823">
    <property type="entry name" value="PKS_PP"/>
    <property type="match status" value="1"/>
</dbReference>
<evidence type="ECO:0000256" key="4">
    <source>
        <dbReference type="ARBA" id="ARBA00022598"/>
    </source>
</evidence>
<dbReference type="GO" id="GO:0070566">
    <property type="term" value="F:adenylyltransferase activity"/>
    <property type="evidence" value="ECO:0007669"/>
    <property type="project" value="TreeGrafter"/>
</dbReference>
<keyword evidence="3" id="KW-0597">Phosphoprotein</keyword>
<dbReference type="FunFam" id="3.40.50.12780:FF:000013">
    <property type="entry name" value="Long-chain-fatty-acid--AMP ligase FadD32"/>
    <property type="match status" value="1"/>
</dbReference>
<sequence>MSRACGPTDGGRKDMSATVPSGGHRGTLVHIVRGHAECRPEAEAITYLADGEAVGQALSFGELDRRVRTVAGRLQELGATGKPALLLFENDVDFVVAFLGCLYARVVAVTAYPPRSGSRHLQRLQALVADAQAEVVLVTPSILGRIEESLRKFSALASARWVVVGEPGEGDEALAEAWRMPALRREEVAFLQYTSGSLGSPKGVMLSHGNLMHNAAMIAAAFGHSSATRHVSWLPLFHDMGLIGNVLQALYLGTPCVFMSPAAFVQQPARWLRAISTYQATTSGAPSSAYDLCVRKITDEQLEGVDLRGWRVAYNGAEPVRADVLDAFAARFARFGFQRSALYPCYGMAESTLLISGDDTMAEPVVRAVCSAALERGRIEEVTAGQAARRLVSCGHSWFGQEVRIVDPKTCLPCPPGQVGEIWLSGESVALGYWNRPELTQETFQARLPDTARTFLRTGDLGFVEETQLYVTGRLKDLIVVRGRNHYPQDIEATVERSSGMLRPGLGAAFSIEGAEGERLVVVHEVERVHVADLEVPSVVGQIREAVAEEHEIAVHAVVLLAPGTLPKTSSGKVQRSACRKRFLAGTLEAVGQWSVSLREPAQEGPGAVAEGPRTREALQGWLTARVAARLRIAESEIDPRRPLTQYGLESTVAASLSHELGDKLGVRLGPLVFWEYPSIERLCGYLNSLSS</sequence>
<dbReference type="GO" id="GO:0031177">
    <property type="term" value="F:phosphopantetheine binding"/>
    <property type="evidence" value="ECO:0007669"/>
    <property type="project" value="InterPro"/>
</dbReference>
<dbReference type="InterPro" id="IPR000873">
    <property type="entry name" value="AMP-dep_synth/lig_dom"/>
</dbReference>
<dbReference type="PANTHER" id="PTHR22754:SF32">
    <property type="entry name" value="DISCO-INTERACTING PROTEIN 2"/>
    <property type="match status" value="1"/>
</dbReference>
<feature type="domain" description="Carrier" evidence="8">
    <location>
        <begin position="614"/>
        <end position="691"/>
    </location>
</feature>
<keyword evidence="4" id="KW-0436">Ligase</keyword>
<accession>G4RJD2</accession>
<dbReference type="Pfam" id="PF23024">
    <property type="entry name" value="AMP-dom_DIP2-like"/>
    <property type="match status" value="1"/>
</dbReference>
<protein>
    <recommendedName>
        <fullName evidence="8">Carrier domain-containing protein</fullName>
    </recommendedName>
</protein>
<dbReference type="PANTHER" id="PTHR22754">
    <property type="entry name" value="DISCO-INTERACTING PROTEIN 2 DIP2 -RELATED"/>
    <property type="match status" value="1"/>
</dbReference>
<reference evidence="9" key="1">
    <citation type="submission" date="2009-09" db="EMBL/GenBank/DDBJ databases">
        <title>Isolation and Characterization of the Crocacin Biosynthetic Gene Cluster from Chondromyces crocatus Cmc5.</title>
        <authorList>
            <person name="Rachid S."/>
        </authorList>
    </citation>
    <scope>NUCLEOTIDE SEQUENCE</scope>
    <source>
        <strain evidence="9">Cmc5</strain>
    </source>
</reference>
<evidence type="ECO:0000313" key="9">
    <source>
        <dbReference type="EMBL" id="CBD77754.1"/>
    </source>
</evidence>
<dbReference type="SMART" id="SM01294">
    <property type="entry name" value="PKS_PP_betabranch"/>
    <property type="match status" value="1"/>
</dbReference>
<dbReference type="InterPro" id="IPR042099">
    <property type="entry name" value="ANL_N_sf"/>
</dbReference>
<dbReference type="InterPro" id="IPR045851">
    <property type="entry name" value="AMP-bd_C_sf"/>
</dbReference>
<organism evidence="9">
    <name type="scientific">Chondromyces crocatus</name>
    <dbReference type="NCBI Taxonomy" id="52"/>
    <lineage>
        <taxon>Bacteria</taxon>
        <taxon>Pseudomonadati</taxon>
        <taxon>Myxococcota</taxon>
        <taxon>Polyangia</taxon>
        <taxon>Polyangiales</taxon>
        <taxon>Polyangiaceae</taxon>
        <taxon>Chondromyces</taxon>
    </lineage>
</organism>
<dbReference type="SUPFAM" id="SSF47336">
    <property type="entry name" value="ACP-like"/>
    <property type="match status" value="1"/>
</dbReference>
<evidence type="ECO:0000259" key="8">
    <source>
        <dbReference type="PROSITE" id="PS50075"/>
    </source>
</evidence>
<dbReference type="InterPro" id="IPR009081">
    <property type="entry name" value="PP-bd_ACP"/>
</dbReference>
<evidence type="ECO:0000256" key="6">
    <source>
        <dbReference type="ARBA" id="ARBA00023098"/>
    </source>
</evidence>
<dbReference type="GO" id="GO:0071766">
    <property type="term" value="P:Actinobacterium-type cell wall biogenesis"/>
    <property type="evidence" value="ECO:0007669"/>
    <property type="project" value="UniProtKB-ARBA"/>
</dbReference>
<dbReference type="GO" id="GO:0005886">
    <property type="term" value="C:plasma membrane"/>
    <property type="evidence" value="ECO:0007669"/>
    <property type="project" value="TreeGrafter"/>
</dbReference>
<dbReference type="InterPro" id="IPR020806">
    <property type="entry name" value="PKS_PP-bd"/>
</dbReference>
<dbReference type="GO" id="GO:0006633">
    <property type="term" value="P:fatty acid biosynthetic process"/>
    <property type="evidence" value="ECO:0007669"/>
    <property type="project" value="TreeGrafter"/>
</dbReference>
<dbReference type="InterPro" id="IPR036736">
    <property type="entry name" value="ACP-like_sf"/>
</dbReference>
<dbReference type="Pfam" id="PF00550">
    <property type="entry name" value="PP-binding"/>
    <property type="match status" value="1"/>
</dbReference>
<evidence type="ECO:0000256" key="3">
    <source>
        <dbReference type="ARBA" id="ARBA00022553"/>
    </source>
</evidence>
<dbReference type="EMBL" id="FN547928">
    <property type="protein sequence ID" value="CBD77754.1"/>
    <property type="molecule type" value="Genomic_DNA"/>
</dbReference>